<dbReference type="InterPro" id="IPR036723">
    <property type="entry name" value="Alpha-catenin/vinculin-like_sf"/>
</dbReference>
<reference evidence="5 6" key="1">
    <citation type="submission" date="2019-09" db="EMBL/GenBank/DDBJ databases">
        <title>Bird 10,000 Genomes (B10K) Project - Family phase.</title>
        <authorList>
            <person name="Zhang G."/>
        </authorList>
    </citation>
    <scope>NUCLEOTIDE SEQUENCE [LARGE SCALE GENOMIC DNA]</scope>
    <source>
        <strain evidence="5">B10K-DU-017-47</strain>
    </source>
</reference>
<sequence>LQAASWLLECLSLLQDAGDMPGVLAAFQAFSEALLLLSSLTAQRLEELGACPRQKSLAQTLQLLQQCVPLLHTAKDRDLTRSRDQQISRSKDDAFRLMERTIKELTSLLTDDTGSKEPRDRSGTFSQHVGRLLALLSPPDPLLLSDSTFSAHIGAVVLHCMLLAEASRPDQRLDLVRRCWVLLRLRKSICSLTGQQEGWPGLEGECQSMREEVESLEGAVLTATLCQVLDTFPEGKEPLRLLVEGALSFAGPGCFPAGQGGFLKQLQPLTAAFFTHGQGMLRAADFVLALCTKPRTAAEIRELVQHLRRLLASVPALLTAMSSDGAQTSAAEQLQSLYHAWAGTTQSLLWCFEDTVSTHEFLKLSIQEMAKDREWCERALGRQDPERFSQHTTHLSSWAQWVVEATTRYVDRATDPIFRNGLLVWVEQLASSIPELKAAATLCAERLSCLQTRDVFSKAVSSLMDAAQRVQDGLDGSNHPDILSPLREQVRGTDATKGIELSPSHARLKTIMDEAVLQEDILNHSSSQAGNSPPRKGAAHPVITALLAATRAHDMALLNAACSALLELSRGCVDAAKEALPLAECPHRETLGQYQKMELLTPRVITLAREAAPEQRPCPSELLHVALTLSERICETKQCLEAVAGPWYTLSQQVFAFILSADFLRGKQALDETMMGLAGAVEFAADIVSIACREGSPSSPDGWESFLQVQTKFSHAQMITKSLLEKAASFESSCVMGRASLELLCVQWAVSTHILLGAVDQFIGRDVLFLGELRSTVRNKLCPQSLLAAVSERSLRLQEAAWLSSSCPESHGHREILVLREDIQVLTEALLEASSTLLLSPLPTASLCIRFELLQRDLALRAKALLLHLGKVNAEHLQVIRDVVGPALCPLSQEERERSKQAFEEKANRLMANVQWVRTTLHHVLQVSAQLELEANLLSIADHLLVLTSNAVGSARQLFQSHRDEEHLQLESIVWYWSAKAHYLVTQLQAVQGIGGDVLELITQRLRNTGDQSFPRQHNSTAKLFPALQLDALSHARSAETCTSRSGQASGAAREAPAMVQ</sequence>
<dbReference type="GO" id="GO:0051015">
    <property type="term" value="F:actin filament binding"/>
    <property type="evidence" value="ECO:0007669"/>
    <property type="project" value="InterPro"/>
</dbReference>
<dbReference type="SUPFAM" id="SSF47220">
    <property type="entry name" value="alpha-catenin/vinculin-like"/>
    <property type="match status" value="2"/>
</dbReference>
<feature type="non-terminal residue" evidence="5">
    <location>
        <position position="1"/>
    </location>
</feature>
<dbReference type="GO" id="GO:0098609">
    <property type="term" value="P:cell-cell adhesion"/>
    <property type="evidence" value="ECO:0007669"/>
    <property type="project" value="TreeGrafter"/>
</dbReference>
<dbReference type="AlphaFoldDB" id="A0A7K5FY70"/>
<dbReference type="Pfam" id="PF01044">
    <property type="entry name" value="Vinculin"/>
    <property type="match status" value="1"/>
</dbReference>
<comment type="caution">
    <text evidence="5">The sequence shown here is derived from an EMBL/GenBank/DDBJ whole genome shotgun (WGS) entry which is preliminary data.</text>
</comment>
<dbReference type="GO" id="GO:0016342">
    <property type="term" value="C:catenin complex"/>
    <property type="evidence" value="ECO:0007669"/>
    <property type="project" value="TreeGrafter"/>
</dbReference>
<evidence type="ECO:0000256" key="4">
    <source>
        <dbReference type="SAM" id="MobiDB-lite"/>
    </source>
</evidence>
<dbReference type="Gene3D" id="1.20.120.230">
    <property type="entry name" value="Alpha-catenin/vinculin-like"/>
    <property type="match status" value="3"/>
</dbReference>
<dbReference type="Proteomes" id="UP000562415">
    <property type="component" value="Unassembled WGS sequence"/>
</dbReference>
<evidence type="ECO:0000313" key="5">
    <source>
        <dbReference type="EMBL" id="NWS49704.1"/>
    </source>
</evidence>
<comment type="similarity">
    <text evidence="2">Belongs to the vinculin/alpha-catenin family.</text>
</comment>
<dbReference type="GO" id="GO:0016477">
    <property type="term" value="P:cell migration"/>
    <property type="evidence" value="ECO:0007669"/>
    <property type="project" value="TreeGrafter"/>
</dbReference>
<dbReference type="GO" id="GO:0005737">
    <property type="term" value="C:cytoplasm"/>
    <property type="evidence" value="ECO:0007669"/>
    <property type="project" value="UniProtKB-SubCell"/>
</dbReference>
<feature type="region of interest" description="Disordered" evidence="4">
    <location>
        <begin position="1042"/>
        <end position="1061"/>
    </location>
</feature>
<protein>
    <submittedName>
        <fullName evidence="5">CTNA1 protein</fullName>
    </submittedName>
</protein>
<organism evidence="5 6">
    <name type="scientific">Probosciger aterrimus</name>
    <name type="common">Palm cockatoo</name>
    <dbReference type="NCBI Taxonomy" id="141839"/>
    <lineage>
        <taxon>Eukaryota</taxon>
        <taxon>Metazoa</taxon>
        <taxon>Chordata</taxon>
        <taxon>Craniata</taxon>
        <taxon>Vertebrata</taxon>
        <taxon>Euteleostomi</taxon>
        <taxon>Archelosauria</taxon>
        <taxon>Archosauria</taxon>
        <taxon>Dinosauria</taxon>
        <taxon>Saurischia</taxon>
        <taxon>Theropoda</taxon>
        <taxon>Coelurosauria</taxon>
        <taxon>Aves</taxon>
        <taxon>Neognathae</taxon>
        <taxon>Neoaves</taxon>
        <taxon>Telluraves</taxon>
        <taxon>Australaves</taxon>
        <taxon>Psittaciformes</taxon>
        <taxon>Cacatuidae</taxon>
        <taxon>Probosciger</taxon>
    </lineage>
</organism>
<dbReference type="GO" id="GO:0008013">
    <property type="term" value="F:beta-catenin binding"/>
    <property type="evidence" value="ECO:0007669"/>
    <property type="project" value="TreeGrafter"/>
</dbReference>
<keyword evidence="3" id="KW-0963">Cytoplasm</keyword>
<feature type="non-terminal residue" evidence="5">
    <location>
        <position position="1061"/>
    </location>
</feature>
<dbReference type="PANTHER" id="PTHR18914:SF30">
    <property type="entry name" value="VINCULIN_ALPHA-CATENIN FAMILY MEMBER 1"/>
    <property type="match status" value="1"/>
</dbReference>
<dbReference type="OrthoDB" id="29742at2759"/>
<evidence type="ECO:0000313" key="6">
    <source>
        <dbReference type="Proteomes" id="UP000562415"/>
    </source>
</evidence>
<evidence type="ECO:0000256" key="1">
    <source>
        <dbReference type="ARBA" id="ARBA00004496"/>
    </source>
</evidence>
<evidence type="ECO:0000256" key="3">
    <source>
        <dbReference type="ARBA" id="ARBA00022490"/>
    </source>
</evidence>
<proteinExistence type="inferred from homology"/>
<dbReference type="GO" id="GO:0005912">
    <property type="term" value="C:adherens junction"/>
    <property type="evidence" value="ECO:0007669"/>
    <property type="project" value="TreeGrafter"/>
</dbReference>
<dbReference type="EMBL" id="VYZH01006792">
    <property type="protein sequence ID" value="NWS49704.1"/>
    <property type="molecule type" value="Genomic_DNA"/>
</dbReference>
<evidence type="ECO:0000256" key="2">
    <source>
        <dbReference type="ARBA" id="ARBA00008376"/>
    </source>
</evidence>
<accession>A0A7K5FY70</accession>
<name>A0A7K5FY70_PROAR</name>
<dbReference type="PANTHER" id="PTHR18914">
    <property type="entry name" value="ALPHA CATENIN"/>
    <property type="match status" value="1"/>
</dbReference>
<gene>
    <name evidence="5" type="primary">Ctnna1_2</name>
    <name evidence="5" type="ORF">PROATE_R02967</name>
</gene>
<comment type="subcellular location">
    <subcellularLocation>
        <location evidence="1">Cytoplasm</location>
    </subcellularLocation>
</comment>
<dbReference type="InterPro" id="IPR006077">
    <property type="entry name" value="Vinculin/catenin"/>
</dbReference>
<keyword evidence="6" id="KW-1185">Reference proteome</keyword>